<keyword evidence="1" id="KW-0472">Membrane</keyword>
<sequence>MRWGSFIVITLLVIAIFLYERPHMKDYSKKEKRALASLTVTGWLLTLLLVLFPDLPGPTQLIQFIYHPLGKLLE</sequence>
<organism evidence="2 3">
    <name type="scientific">Paenibacillus gyeongsangnamensis</name>
    <dbReference type="NCBI Taxonomy" id="3388067"/>
    <lineage>
        <taxon>Bacteria</taxon>
        <taxon>Bacillati</taxon>
        <taxon>Bacillota</taxon>
        <taxon>Bacilli</taxon>
        <taxon>Bacillales</taxon>
        <taxon>Paenibacillaceae</taxon>
        <taxon>Paenibacillus</taxon>
    </lineage>
</organism>
<evidence type="ECO:0000256" key="1">
    <source>
        <dbReference type="SAM" id="Phobius"/>
    </source>
</evidence>
<protein>
    <submittedName>
        <fullName evidence="2">Uncharacterized protein</fullName>
    </submittedName>
</protein>
<gene>
    <name evidence="2" type="ORF">O9H85_25220</name>
</gene>
<keyword evidence="3" id="KW-1185">Reference proteome</keyword>
<keyword evidence="1" id="KW-1133">Transmembrane helix</keyword>
<dbReference type="EMBL" id="JAQAGZ010000018">
    <property type="protein sequence ID" value="MCZ8515651.1"/>
    <property type="molecule type" value="Genomic_DNA"/>
</dbReference>
<comment type="caution">
    <text evidence="2">The sequence shown here is derived from an EMBL/GenBank/DDBJ whole genome shotgun (WGS) entry which is preliminary data.</text>
</comment>
<dbReference type="Proteomes" id="UP001527882">
    <property type="component" value="Unassembled WGS sequence"/>
</dbReference>
<keyword evidence="1" id="KW-0812">Transmembrane</keyword>
<proteinExistence type="predicted"/>
<feature type="transmembrane region" description="Helical" evidence="1">
    <location>
        <begin position="6"/>
        <end position="22"/>
    </location>
</feature>
<accession>A0ABT4QFK5</accession>
<feature type="transmembrane region" description="Helical" evidence="1">
    <location>
        <begin position="34"/>
        <end position="52"/>
    </location>
</feature>
<evidence type="ECO:0000313" key="2">
    <source>
        <dbReference type="EMBL" id="MCZ8515651.1"/>
    </source>
</evidence>
<evidence type="ECO:0000313" key="3">
    <source>
        <dbReference type="Proteomes" id="UP001527882"/>
    </source>
</evidence>
<name>A0ABT4QFK5_9BACL</name>
<dbReference type="RefSeq" id="WP_269884174.1">
    <property type="nucleotide sequence ID" value="NZ_JAQAGZ010000018.1"/>
</dbReference>
<reference evidence="2 3" key="1">
    <citation type="submission" date="2022-12" db="EMBL/GenBank/DDBJ databases">
        <title>Draft genome sequence of Paenibacillus sp. dW9.</title>
        <authorList>
            <person name="Choi E.-W."/>
            <person name="Kim D.-U."/>
        </authorList>
    </citation>
    <scope>NUCLEOTIDE SEQUENCE [LARGE SCALE GENOMIC DNA]</scope>
    <source>
        <strain evidence="3">dW9</strain>
    </source>
</reference>